<dbReference type="Bgee" id="ENSPREG00000016960">
    <property type="expression patterns" value="Expressed in caudal fin and 1 other cell type or tissue"/>
</dbReference>
<dbReference type="GeneTree" id="ENSGT00940000159107"/>
<dbReference type="InterPro" id="IPR036860">
    <property type="entry name" value="SH2_dom_sf"/>
</dbReference>
<dbReference type="InterPro" id="IPR051846">
    <property type="entry name" value="SH2_domain_adapters"/>
</dbReference>
<dbReference type="PROSITE" id="PS50001">
    <property type="entry name" value="SH2"/>
    <property type="match status" value="1"/>
</dbReference>
<dbReference type="SUPFAM" id="SSF55550">
    <property type="entry name" value="SH2 domain"/>
    <property type="match status" value="1"/>
</dbReference>
<keyword evidence="6" id="KW-1185">Reference proteome</keyword>
<reference evidence="6" key="1">
    <citation type="submission" date="2013-11" db="EMBL/GenBank/DDBJ databases">
        <title>The genomic landscape of the Guanapo guppy.</title>
        <authorList>
            <person name="Kuenstner A."/>
            <person name="Dreyer C."/>
        </authorList>
    </citation>
    <scope>NUCLEOTIDE SEQUENCE</scope>
    <source>
        <strain evidence="6">Guanapo</strain>
    </source>
</reference>
<name>A0A3P9PTF3_POERE</name>
<organism evidence="5 6">
    <name type="scientific">Poecilia reticulata</name>
    <name type="common">Guppy</name>
    <name type="synonym">Acanthophacelus reticulatus</name>
    <dbReference type="NCBI Taxonomy" id="8081"/>
    <lineage>
        <taxon>Eukaryota</taxon>
        <taxon>Metazoa</taxon>
        <taxon>Chordata</taxon>
        <taxon>Craniata</taxon>
        <taxon>Vertebrata</taxon>
        <taxon>Euteleostomi</taxon>
        <taxon>Actinopterygii</taxon>
        <taxon>Neopterygii</taxon>
        <taxon>Teleostei</taxon>
        <taxon>Neoteleostei</taxon>
        <taxon>Acanthomorphata</taxon>
        <taxon>Ovalentaria</taxon>
        <taxon>Atherinomorphae</taxon>
        <taxon>Cyprinodontiformes</taxon>
        <taxon>Poeciliidae</taxon>
        <taxon>Poeciliinae</taxon>
        <taxon>Poecilia</taxon>
    </lineage>
</organism>
<dbReference type="OMA" id="PELVYHY"/>
<feature type="domain" description="SH2" evidence="4">
    <location>
        <begin position="325"/>
        <end position="423"/>
    </location>
</feature>
<dbReference type="Ensembl" id="ENSPRET00000025381.1">
    <property type="protein sequence ID" value="ENSPREP00000025131.1"/>
    <property type="gene ID" value="ENSPREG00000016960.1"/>
</dbReference>
<evidence type="ECO:0000256" key="3">
    <source>
        <dbReference type="SAM" id="MobiDB-lite"/>
    </source>
</evidence>
<dbReference type="Gene3D" id="3.30.505.10">
    <property type="entry name" value="SH2 domain"/>
    <property type="match status" value="1"/>
</dbReference>
<protein>
    <submittedName>
        <fullName evidence="5">Src homology 2 domain containing E</fullName>
    </submittedName>
</protein>
<feature type="region of interest" description="Disordered" evidence="3">
    <location>
        <begin position="285"/>
        <end position="306"/>
    </location>
</feature>
<feature type="compositionally biased region" description="Basic and acidic residues" evidence="3">
    <location>
        <begin position="38"/>
        <end position="48"/>
    </location>
</feature>
<dbReference type="SMART" id="SM00252">
    <property type="entry name" value="SH2"/>
    <property type="match status" value="1"/>
</dbReference>
<sequence length="427" mass="47470">MAKWFRDFPINLKNGTERVRSASESGSQTRPKPTFSRDSLKGNQRKDGGVGSLLAGRNRKNSATELGSKNAGYGGTVWDSLTTGKGRKNSKTENGAPEENRPVRSSSLAQAYISRMIKVDKQDKTPKLDGISEQKLSENEKGKSDIKTTLIILEDYADPFDAEKTKEQREAERAGVNDGYMEPYDAQVIITEVRRRGSKDLLKVCVLLDRGQKEEKGEDGTPSPPNIYDTPYEGGLEGDSEGVWIPVTRPESDVRPAGEYELPWEWRKEDIVRALSAQFEGVDCSSSKENTATSGRQQQQQTLKARNWSHKTLVSTSASTSSSTWYHGSVSRQQAEAQLQRCREASFLVRDSESGTSKYSIALKTSHNCVHIIVAQTKSSKGLGYTLDQSSCVFSSIPELVYHYCSHRLPFTGAEHMTLQHPVPRQH</sequence>
<feature type="compositionally biased region" description="Polar residues" evidence="3">
    <location>
        <begin position="22"/>
        <end position="31"/>
    </location>
</feature>
<feature type="region of interest" description="Disordered" evidence="3">
    <location>
        <begin position="1"/>
        <end position="106"/>
    </location>
</feature>
<feature type="region of interest" description="Disordered" evidence="3">
    <location>
        <begin position="213"/>
        <end position="241"/>
    </location>
</feature>
<evidence type="ECO:0000313" key="5">
    <source>
        <dbReference type="Ensembl" id="ENSPREP00000025131.1"/>
    </source>
</evidence>
<dbReference type="AlphaFoldDB" id="A0A3P9PTF3"/>
<dbReference type="Proteomes" id="UP000242638">
    <property type="component" value="Unassembled WGS sequence"/>
</dbReference>
<evidence type="ECO:0000256" key="1">
    <source>
        <dbReference type="ARBA" id="ARBA00022999"/>
    </source>
</evidence>
<reference evidence="5" key="3">
    <citation type="submission" date="2025-09" db="UniProtKB">
        <authorList>
            <consortium name="Ensembl"/>
        </authorList>
    </citation>
    <scope>IDENTIFICATION</scope>
    <source>
        <strain evidence="5">Guanapo</strain>
    </source>
</reference>
<proteinExistence type="predicted"/>
<dbReference type="Pfam" id="PF00017">
    <property type="entry name" value="SH2"/>
    <property type="match status" value="1"/>
</dbReference>
<dbReference type="PANTHER" id="PTHR15127">
    <property type="entry name" value="HEAVYWEIGHT, ISOFORM A"/>
    <property type="match status" value="1"/>
</dbReference>
<dbReference type="PANTHER" id="PTHR15127:SF29">
    <property type="entry name" value="SH2 DOMAIN-CONTAINING ADAPTER PROTEIN E"/>
    <property type="match status" value="1"/>
</dbReference>
<reference evidence="5" key="2">
    <citation type="submission" date="2025-08" db="UniProtKB">
        <authorList>
            <consortium name="Ensembl"/>
        </authorList>
    </citation>
    <scope>IDENTIFICATION</scope>
    <source>
        <strain evidence="5">Guanapo</strain>
    </source>
</reference>
<dbReference type="GO" id="GO:0001784">
    <property type="term" value="F:phosphotyrosine residue binding"/>
    <property type="evidence" value="ECO:0007669"/>
    <property type="project" value="TreeGrafter"/>
</dbReference>
<evidence type="ECO:0000313" key="6">
    <source>
        <dbReference type="Proteomes" id="UP000242638"/>
    </source>
</evidence>
<dbReference type="PRINTS" id="PR00401">
    <property type="entry name" value="SH2DOMAIN"/>
</dbReference>
<keyword evidence="1 2" id="KW-0727">SH2 domain</keyword>
<evidence type="ECO:0000259" key="4">
    <source>
        <dbReference type="PROSITE" id="PS50001"/>
    </source>
</evidence>
<accession>A0A3P9PTF3</accession>
<dbReference type="InterPro" id="IPR000980">
    <property type="entry name" value="SH2"/>
</dbReference>
<evidence type="ECO:0000256" key="2">
    <source>
        <dbReference type="PROSITE-ProRule" id="PRU00191"/>
    </source>
</evidence>